<dbReference type="Proteomes" id="UP000228758">
    <property type="component" value="Unassembled WGS sequence"/>
</dbReference>
<dbReference type="EMBL" id="PGFF01000001">
    <property type="protein sequence ID" value="PJJ70831.1"/>
    <property type="molecule type" value="Genomic_DNA"/>
</dbReference>
<comment type="caution">
    <text evidence="3">The sequence shown here is derived from an EMBL/GenBank/DDBJ whole genome shotgun (WGS) entry which is preliminary data.</text>
</comment>
<dbReference type="RefSeq" id="WP_100363212.1">
    <property type="nucleotide sequence ID" value="NZ_PGFF01000001.1"/>
</dbReference>
<dbReference type="Pfam" id="PF02517">
    <property type="entry name" value="Rce1-like"/>
    <property type="match status" value="1"/>
</dbReference>
<feature type="transmembrane region" description="Helical" evidence="1">
    <location>
        <begin position="47"/>
        <end position="69"/>
    </location>
</feature>
<keyword evidence="1" id="KW-1133">Transmembrane helix</keyword>
<organism evidence="3 4">
    <name type="scientific">Diaminobutyricimonas aerilata</name>
    <dbReference type="NCBI Taxonomy" id="1162967"/>
    <lineage>
        <taxon>Bacteria</taxon>
        <taxon>Bacillati</taxon>
        <taxon>Actinomycetota</taxon>
        <taxon>Actinomycetes</taxon>
        <taxon>Micrococcales</taxon>
        <taxon>Microbacteriaceae</taxon>
        <taxon>Diaminobutyricimonas</taxon>
    </lineage>
</organism>
<dbReference type="OrthoDB" id="6059004at2"/>
<feature type="transmembrane region" description="Helical" evidence="1">
    <location>
        <begin position="122"/>
        <end position="139"/>
    </location>
</feature>
<gene>
    <name evidence="3" type="ORF">CLV46_0360</name>
</gene>
<keyword evidence="1" id="KW-0812">Transmembrane</keyword>
<evidence type="ECO:0000259" key="2">
    <source>
        <dbReference type="Pfam" id="PF02517"/>
    </source>
</evidence>
<dbReference type="GO" id="GO:0080120">
    <property type="term" value="P:CAAX-box protein maturation"/>
    <property type="evidence" value="ECO:0007669"/>
    <property type="project" value="UniProtKB-ARBA"/>
</dbReference>
<accession>A0A2M9CFX2</accession>
<reference evidence="3 4" key="1">
    <citation type="submission" date="2017-11" db="EMBL/GenBank/DDBJ databases">
        <title>Genomic Encyclopedia of Archaeal and Bacterial Type Strains, Phase II (KMG-II): From Individual Species to Whole Genera.</title>
        <authorList>
            <person name="Goeker M."/>
        </authorList>
    </citation>
    <scope>NUCLEOTIDE SEQUENCE [LARGE SCALE GENOMIC DNA]</scope>
    <source>
        <strain evidence="3 4">DSM 27393</strain>
    </source>
</reference>
<feature type="transmembrane region" description="Helical" evidence="1">
    <location>
        <begin position="240"/>
        <end position="260"/>
    </location>
</feature>
<dbReference type="InterPro" id="IPR003675">
    <property type="entry name" value="Rce1/LyrA-like_dom"/>
</dbReference>
<feature type="domain" description="CAAX prenyl protease 2/Lysostaphin resistance protein A-like" evidence="2">
    <location>
        <begin position="127"/>
        <end position="220"/>
    </location>
</feature>
<evidence type="ECO:0000313" key="3">
    <source>
        <dbReference type="EMBL" id="PJJ70831.1"/>
    </source>
</evidence>
<evidence type="ECO:0000313" key="4">
    <source>
        <dbReference type="Proteomes" id="UP000228758"/>
    </source>
</evidence>
<dbReference type="GO" id="GO:0004175">
    <property type="term" value="F:endopeptidase activity"/>
    <property type="evidence" value="ECO:0007669"/>
    <property type="project" value="UniProtKB-ARBA"/>
</dbReference>
<feature type="transmembrane region" description="Helical" evidence="1">
    <location>
        <begin position="160"/>
        <end position="180"/>
    </location>
</feature>
<proteinExistence type="predicted"/>
<feature type="transmembrane region" description="Helical" evidence="1">
    <location>
        <begin position="90"/>
        <end position="110"/>
    </location>
</feature>
<protein>
    <recommendedName>
        <fullName evidence="2">CAAX prenyl protease 2/Lysostaphin resistance protein A-like domain-containing protein</fullName>
    </recommendedName>
</protein>
<feature type="transmembrane region" description="Helical" evidence="1">
    <location>
        <begin position="12"/>
        <end position="35"/>
    </location>
</feature>
<keyword evidence="1" id="KW-0472">Membrane</keyword>
<keyword evidence="4" id="KW-1185">Reference proteome</keyword>
<sequence length="272" mass="27460">MTPHRDPPRRASAVLARAAIVVLVFLLGLAVIVALTRNEPAAAHSTLVTRILVGIVVSALVLGTVVGLSRHDRRPLSDAGMSGTVGWLRGVGGGALAWIVPAAVAVAVIGVPAGAPLPPAEAWGTVPLVLAAVLLSEALPEEVAFRGYAQGILEPRVGRWGAILAQAAAFTATGVGVRLATGPVTTTDAVVFAGMGIGLGYLRAVTGNIAVAVGFHAAFQTGAQLVLAHGLLGATVDHRLAMLALGPIPFAVGIAALVTLHSRRAGRARPHG</sequence>
<dbReference type="AlphaFoldDB" id="A0A2M9CFX2"/>
<name>A0A2M9CFX2_9MICO</name>
<evidence type="ECO:0000256" key="1">
    <source>
        <dbReference type="SAM" id="Phobius"/>
    </source>
</evidence>